<dbReference type="InterPro" id="IPR016181">
    <property type="entry name" value="Acyl_CoA_acyltransferase"/>
</dbReference>
<dbReference type="RefSeq" id="WP_026860964.1">
    <property type="nucleotide sequence ID" value="NZ_PIQE01000002.1"/>
</dbReference>
<evidence type="ECO:0000256" key="2">
    <source>
        <dbReference type="ARBA" id="ARBA00023315"/>
    </source>
</evidence>
<sequence>MTLRFRTASTADVAVLASLEASFYPDDGYPAPVFFQAIHQWPELLYVAEVEAQVVGYCMGAPGTQAGQIWLMSLLVGASQRGQGVGAKLLQTWLHEVQQLGYHNAWLSVSPANPKAAALYQKHGFNIVAEEQDYLGPGEDRYIMQRNALTHA</sequence>
<dbReference type="EMBL" id="PIQE01000002">
    <property type="protein sequence ID" value="RUO72677.1"/>
    <property type="molecule type" value="Genomic_DNA"/>
</dbReference>
<dbReference type="PROSITE" id="PS51186">
    <property type="entry name" value="GNAT"/>
    <property type="match status" value="1"/>
</dbReference>
<keyword evidence="5" id="KW-1185">Reference proteome</keyword>
<keyword evidence="2" id="KW-0012">Acyltransferase</keyword>
<name>A0A432Z469_9GAMM</name>
<evidence type="ECO:0000259" key="3">
    <source>
        <dbReference type="PROSITE" id="PS51186"/>
    </source>
</evidence>
<keyword evidence="1 4" id="KW-0808">Transferase</keyword>
<dbReference type="SUPFAM" id="SSF55729">
    <property type="entry name" value="Acyl-CoA N-acyltransferases (Nat)"/>
    <property type="match status" value="1"/>
</dbReference>
<dbReference type="InterPro" id="IPR050832">
    <property type="entry name" value="Bact_Acetyltransf"/>
</dbReference>
<dbReference type="PANTHER" id="PTHR43877">
    <property type="entry name" value="AMINOALKYLPHOSPHONATE N-ACETYLTRANSFERASE-RELATED-RELATED"/>
    <property type="match status" value="1"/>
</dbReference>
<proteinExistence type="predicted"/>
<evidence type="ECO:0000313" key="5">
    <source>
        <dbReference type="Proteomes" id="UP000287022"/>
    </source>
</evidence>
<protein>
    <submittedName>
        <fullName evidence="4">GNAT family N-acetyltransferase</fullName>
    </submittedName>
</protein>
<feature type="domain" description="N-acetyltransferase" evidence="3">
    <location>
        <begin position="3"/>
        <end position="149"/>
    </location>
</feature>
<dbReference type="AlphaFoldDB" id="A0A432Z469"/>
<accession>A0A432Z469</accession>
<dbReference type="GO" id="GO:0016747">
    <property type="term" value="F:acyltransferase activity, transferring groups other than amino-acyl groups"/>
    <property type="evidence" value="ECO:0007669"/>
    <property type="project" value="InterPro"/>
</dbReference>
<reference evidence="5" key="1">
    <citation type="journal article" date="2018" name="Front. Microbiol.">
        <title>Genome-Based Analysis Reveals the Taxonomy and Diversity of the Family Idiomarinaceae.</title>
        <authorList>
            <person name="Liu Y."/>
            <person name="Lai Q."/>
            <person name="Shao Z."/>
        </authorList>
    </citation>
    <scope>NUCLEOTIDE SEQUENCE [LARGE SCALE GENOMIC DNA]</scope>
    <source>
        <strain evidence="5">c121</strain>
    </source>
</reference>
<dbReference type="Gene3D" id="3.40.630.30">
    <property type="match status" value="1"/>
</dbReference>
<comment type="caution">
    <text evidence="4">The sequence shown here is derived from an EMBL/GenBank/DDBJ whole genome shotgun (WGS) entry which is preliminary data.</text>
</comment>
<dbReference type="STRING" id="1122124.GCA_000423165_02268"/>
<dbReference type="InterPro" id="IPR000182">
    <property type="entry name" value="GNAT_dom"/>
</dbReference>
<dbReference type="CDD" id="cd04301">
    <property type="entry name" value="NAT_SF"/>
    <property type="match status" value="1"/>
</dbReference>
<dbReference type="Proteomes" id="UP000287022">
    <property type="component" value="Unassembled WGS sequence"/>
</dbReference>
<dbReference type="Pfam" id="PF00583">
    <property type="entry name" value="Acetyltransf_1"/>
    <property type="match status" value="1"/>
</dbReference>
<gene>
    <name evidence="4" type="ORF">CWI80_09040</name>
</gene>
<organism evidence="4 5">
    <name type="scientific">Pseudidiomarina sediminum</name>
    <dbReference type="NCBI Taxonomy" id="431675"/>
    <lineage>
        <taxon>Bacteria</taxon>
        <taxon>Pseudomonadati</taxon>
        <taxon>Pseudomonadota</taxon>
        <taxon>Gammaproteobacteria</taxon>
        <taxon>Alteromonadales</taxon>
        <taxon>Idiomarinaceae</taxon>
        <taxon>Pseudidiomarina</taxon>
    </lineage>
</organism>
<evidence type="ECO:0000313" key="4">
    <source>
        <dbReference type="EMBL" id="RUO72677.1"/>
    </source>
</evidence>
<evidence type="ECO:0000256" key="1">
    <source>
        <dbReference type="ARBA" id="ARBA00022679"/>
    </source>
</evidence>